<gene>
    <name evidence="1" type="ORF">DB30_03525</name>
</gene>
<sequence length="447" mass="50621">MSSAPTESSQPATDLRQAYRNCSPRPLRSDHPWYTDLGAARGGDLKPRIIQRFEFKETGVPGLRDTWMRLLLLGLRGSGKTTEIHRLAAELRHRYVVLYLEANTELNAEDFDLSELILSIAVGVERHMREFEQKPLPKEALEGLQRWFAKVTRENIEERVAQVEVQGKLTAEGAPLPAKYFTSVLGMLKRTSTEREKVVQQIRKYPAELVAYANDLLRAAQEPLGDRELLVVVDNLDRYNPDTLDRCMSAGAEHLQSLDVNLIFTPPVSLLLDPRSEPLNNLYQTEFMFTPALRRADDPPDTVDEPARGLFREALSKRMDLEAVFANPDAVLDRVLQHTGGSLRDLMEHLREAFVLAQGPKLTVADVDAALHKRVGIIRDQVRISGKAELLAAIERTHSLPEGTEALQLLYRRYILKYNGEEWYALHPYVRSLPEVQRFLGPKTSAS</sequence>
<proteinExistence type="predicted"/>
<dbReference type="AlphaFoldDB" id="A0A0C2DBY9"/>
<comment type="caution">
    <text evidence="1">The sequence shown here is derived from an EMBL/GenBank/DDBJ whole genome shotgun (WGS) entry which is preliminary data.</text>
</comment>
<protein>
    <submittedName>
        <fullName evidence="1">Type II secretory pathway, ATPase PulE/Tfp pilus assembly pathway, ATPase PilB</fullName>
    </submittedName>
</protein>
<reference evidence="1 2" key="1">
    <citation type="submission" date="2014-12" db="EMBL/GenBank/DDBJ databases">
        <title>Genome assembly of Enhygromyxa salina DSM 15201.</title>
        <authorList>
            <person name="Sharma G."/>
            <person name="Subramanian S."/>
        </authorList>
    </citation>
    <scope>NUCLEOTIDE SEQUENCE [LARGE SCALE GENOMIC DNA]</scope>
    <source>
        <strain evidence="1 2">DSM 15201</strain>
    </source>
</reference>
<dbReference type="Proteomes" id="UP000031599">
    <property type="component" value="Unassembled WGS sequence"/>
</dbReference>
<name>A0A0C2DBY9_9BACT</name>
<accession>A0A0C2DBY9</accession>
<evidence type="ECO:0000313" key="2">
    <source>
        <dbReference type="Proteomes" id="UP000031599"/>
    </source>
</evidence>
<evidence type="ECO:0000313" key="1">
    <source>
        <dbReference type="EMBL" id="KIG17212.1"/>
    </source>
</evidence>
<dbReference type="InterPro" id="IPR027417">
    <property type="entry name" value="P-loop_NTPase"/>
</dbReference>
<dbReference type="RefSeq" id="WP_052548527.1">
    <property type="nucleotide sequence ID" value="NZ_JMCC02000028.1"/>
</dbReference>
<dbReference type="EMBL" id="JMCC02000028">
    <property type="protein sequence ID" value="KIG17212.1"/>
    <property type="molecule type" value="Genomic_DNA"/>
</dbReference>
<dbReference type="SUPFAM" id="SSF52540">
    <property type="entry name" value="P-loop containing nucleoside triphosphate hydrolases"/>
    <property type="match status" value="1"/>
</dbReference>
<organism evidence="1 2">
    <name type="scientific">Enhygromyxa salina</name>
    <dbReference type="NCBI Taxonomy" id="215803"/>
    <lineage>
        <taxon>Bacteria</taxon>
        <taxon>Pseudomonadati</taxon>
        <taxon>Myxococcota</taxon>
        <taxon>Polyangia</taxon>
        <taxon>Nannocystales</taxon>
        <taxon>Nannocystaceae</taxon>
        <taxon>Enhygromyxa</taxon>
    </lineage>
</organism>